<keyword evidence="2" id="KW-1185">Reference proteome</keyword>
<comment type="caution">
    <text evidence="1">The sequence shown here is derived from an EMBL/GenBank/DDBJ whole genome shotgun (WGS) entry which is preliminary data.</text>
</comment>
<dbReference type="Proteomes" id="UP000050898">
    <property type="component" value="Unassembled WGS sequence"/>
</dbReference>
<organism evidence="1 2">
    <name type="scientific">Liquorilactobacillus mali KCTC 3596 = DSM 20444</name>
    <dbReference type="NCBI Taxonomy" id="1046596"/>
    <lineage>
        <taxon>Bacteria</taxon>
        <taxon>Bacillati</taxon>
        <taxon>Bacillota</taxon>
        <taxon>Bacilli</taxon>
        <taxon>Lactobacillales</taxon>
        <taxon>Lactobacillaceae</taxon>
        <taxon>Liquorilactobacillus</taxon>
    </lineage>
</organism>
<dbReference type="PATRIC" id="fig|1046596.6.peg.1956"/>
<dbReference type="EMBL" id="AYYH01000005">
    <property type="protein sequence ID" value="KRN10973.1"/>
    <property type="molecule type" value="Genomic_DNA"/>
</dbReference>
<gene>
    <name evidence="1" type="ORF">FD00_GL001863</name>
</gene>
<sequence length="91" mass="10639">MSMEDIVFTFEFDDANSNNIANDYLENGWRLLHVGQKTVIDPQSKQMYYTTVYVVGATSQVYESWKEEQFLLREKAARIKEFVKANDNGNF</sequence>
<evidence type="ECO:0000313" key="2">
    <source>
        <dbReference type="Proteomes" id="UP000050898"/>
    </source>
</evidence>
<evidence type="ECO:0000313" key="1">
    <source>
        <dbReference type="EMBL" id="KRN10973.1"/>
    </source>
</evidence>
<dbReference type="AlphaFoldDB" id="A0A0R2EFF0"/>
<name>A0A0R2EFF0_9LACO</name>
<reference evidence="1 2" key="1">
    <citation type="journal article" date="2015" name="Genome Announc.">
        <title>Expanding the biotechnology potential of lactobacilli through comparative genomics of 213 strains and associated genera.</title>
        <authorList>
            <person name="Sun Z."/>
            <person name="Harris H.M."/>
            <person name="McCann A."/>
            <person name="Guo C."/>
            <person name="Argimon S."/>
            <person name="Zhang W."/>
            <person name="Yang X."/>
            <person name="Jeffery I.B."/>
            <person name="Cooney J.C."/>
            <person name="Kagawa T.F."/>
            <person name="Liu W."/>
            <person name="Song Y."/>
            <person name="Salvetti E."/>
            <person name="Wrobel A."/>
            <person name="Rasinkangas P."/>
            <person name="Parkhill J."/>
            <person name="Rea M.C."/>
            <person name="O'Sullivan O."/>
            <person name="Ritari J."/>
            <person name="Douillard F.P."/>
            <person name="Paul Ross R."/>
            <person name="Yang R."/>
            <person name="Briner A.E."/>
            <person name="Felis G.E."/>
            <person name="de Vos W.M."/>
            <person name="Barrangou R."/>
            <person name="Klaenhammer T.R."/>
            <person name="Caufield P.W."/>
            <person name="Cui Y."/>
            <person name="Zhang H."/>
            <person name="O'Toole P.W."/>
        </authorList>
    </citation>
    <scope>NUCLEOTIDE SEQUENCE [LARGE SCALE GENOMIC DNA]</scope>
    <source>
        <strain evidence="1 2">DSM 20444</strain>
    </source>
</reference>
<proteinExistence type="predicted"/>
<accession>A0A0R2EFF0</accession>
<protein>
    <submittedName>
        <fullName evidence="1">Uncharacterized protein</fullName>
    </submittedName>
</protein>